<protein>
    <submittedName>
        <fullName evidence="1">Uncharacterized protein</fullName>
    </submittedName>
</protein>
<evidence type="ECO:0000313" key="1">
    <source>
        <dbReference type="EMBL" id="CZT01795.1"/>
    </source>
</evidence>
<reference evidence="2" key="1">
    <citation type="submission" date="2016-03" db="EMBL/GenBank/DDBJ databases">
        <authorList>
            <person name="Guldener U."/>
        </authorList>
    </citation>
    <scope>NUCLEOTIDE SEQUENCE [LARGE SCALE GENOMIC DNA]</scope>
    <source>
        <strain evidence="2">04CH-RAC-A.6.1</strain>
    </source>
</reference>
<accession>A0A1E1KUI9</accession>
<sequence length="44" mass="4602">MSKASLSSSPIVHPISHSYPVFGSLAHLSVVRPAGWTLPLTTGD</sequence>
<dbReference type="AlphaFoldDB" id="A0A1E1KUI9"/>
<organism evidence="1 2">
    <name type="scientific">Rhynchosporium agropyri</name>
    <dbReference type="NCBI Taxonomy" id="914238"/>
    <lineage>
        <taxon>Eukaryota</taxon>
        <taxon>Fungi</taxon>
        <taxon>Dikarya</taxon>
        <taxon>Ascomycota</taxon>
        <taxon>Pezizomycotina</taxon>
        <taxon>Leotiomycetes</taxon>
        <taxon>Helotiales</taxon>
        <taxon>Ploettnerulaceae</taxon>
        <taxon>Rhynchosporium</taxon>
    </lineage>
</organism>
<gene>
    <name evidence="1" type="ORF">RAG0_09236</name>
</gene>
<keyword evidence="2" id="KW-1185">Reference proteome</keyword>
<dbReference type="EMBL" id="FJUX01000053">
    <property type="protein sequence ID" value="CZT01795.1"/>
    <property type="molecule type" value="Genomic_DNA"/>
</dbReference>
<dbReference type="Proteomes" id="UP000178912">
    <property type="component" value="Unassembled WGS sequence"/>
</dbReference>
<evidence type="ECO:0000313" key="2">
    <source>
        <dbReference type="Proteomes" id="UP000178912"/>
    </source>
</evidence>
<name>A0A1E1KUI9_9HELO</name>
<proteinExistence type="predicted"/>